<proteinExistence type="predicted"/>
<accession>A0AAN9KF21</accession>
<dbReference type="Proteomes" id="UP001367508">
    <property type="component" value="Unassembled WGS sequence"/>
</dbReference>
<comment type="caution">
    <text evidence="1">The sequence shown here is derived from an EMBL/GenBank/DDBJ whole genome shotgun (WGS) entry which is preliminary data.</text>
</comment>
<name>A0AAN9KF21_CANGL</name>
<evidence type="ECO:0000313" key="2">
    <source>
        <dbReference type="Proteomes" id="UP001367508"/>
    </source>
</evidence>
<protein>
    <submittedName>
        <fullName evidence="1">Uncharacterized protein</fullName>
    </submittedName>
</protein>
<keyword evidence="2" id="KW-1185">Reference proteome</keyword>
<organism evidence="1 2">
    <name type="scientific">Canavalia gladiata</name>
    <name type="common">Sword bean</name>
    <name type="synonym">Dolichos gladiatus</name>
    <dbReference type="NCBI Taxonomy" id="3824"/>
    <lineage>
        <taxon>Eukaryota</taxon>
        <taxon>Viridiplantae</taxon>
        <taxon>Streptophyta</taxon>
        <taxon>Embryophyta</taxon>
        <taxon>Tracheophyta</taxon>
        <taxon>Spermatophyta</taxon>
        <taxon>Magnoliopsida</taxon>
        <taxon>eudicotyledons</taxon>
        <taxon>Gunneridae</taxon>
        <taxon>Pentapetalae</taxon>
        <taxon>rosids</taxon>
        <taxon>fabids</taxon>
        <taxon>Fabales</taxon>
        <taxon>Fabaceae</taxon>
        <taxon>Papilionoideae</taxon>
        <taxon>50 kb inversion clade</taxon>
        <taxon>NPAAA clade</taxon>
        <taxon>indigoferoid/millettioid clade</taxon>
        <taxon>Phaseoleae</taxon>
        <taxon>Canavalia</taxon>
    </lineage>
</organism>
<dbReference type="AlphaFoldDB" id="A0AAN9KF21"/>
<dbReference type="EMBL" id="JAYMYQ010000008">
    <property type="protein sequence ID" value="KAK7314992.1"/>
    <property type="molecule type" value="Genomic_DNA"/>
</dbReference>
<reference evidence="1 2" key="1">
    <citation type="submission" date="2024-01" db="EMBL/GenBank/DDBJ databases">
        <title>The genomes of 5 underutilized Papilionoideae crops provide insights into root nodulation and disease resistanc.</title>
        <authorList>
            <person name="Jiang F."/>
        </authorList>
    </citation>
    <scope>NUCLEOTIDE SEQUENCE [LARGE SCALE GENOMIC DNA]</scope>
    <source>
        <strain evidence="1">LVBAO_FW01</strain>
        <tissue evidence="1">Leaves</tissue>
    </source>
</reference>
<evidence type="ECO:0000313" key="1">
    <source>
        <dbReference type="EMBL" id="KAK7314992.1"/>
    </source>
</evidence>
<gene>
    <name evidence="1" type="ORF">VNO77_33524</name>
</gene>
<sequence>MGANKTYKNSELQMTFIHDQAGPIIRCLILRNALSILTEKEFHDQLDKPLEVLGIKSPFSYLFRLKIFQESQSTWYQQYSSSIKGDSTFFITHKDPRRTLNSFISTASKFQKSELEMSEFRTISRDSSIAEIQKI</sequence>